<evidence type="ECO:0000313" key="7">
    <source>
        <dbReference type="EMBL" id="SEE04631.1"/>
    </source>
</evidence>
<dbReference type="PROSITE" id="PS50931">
    <property type="entry name" value="HTH_LYSR"/>
    <property type="match status" value="1"/>
</dbReference>
<dbReference type="OrthoDB" id="9806538at2"/>
<dbReference type="InterPro" id="IPR036390">
    <property type="entry name" value="WH_DNA-bd_sf"/>
</dbReference>
<feature type="domain" description="HTH lysR-type" evidence="6">
    <location>
        <begin position="14"/>
        <end position="71"/>
    </location>
</feature>
<dbReference type="PRINTS" id="PR00039">
    <property type="entry name" value="HTHLYSR"/>
</dbReference>
<comment type="similarity">
    <text evidence="2">Belongs to the LysR transcriptional regulatory family.</text>
</comment>
<comment type="function">
    <text evidence="1">NodD regulates the expression of the nodABCFE genes which encode other nodulation proteins. NodD is also a negative regulator of its own expression. Binds flavonoids as inducers.</text>
</comment>
<dbReference type="SUPFAM" id="SSF46785">
    <property type="entry name" value="Winged helix' DNA-binding domain"/>
    <property type="match status" value="1"/>
</dbReference>
<dbReference type="InterPro" id="IPR005119">
    <property type="entry name" value="LysR_subst-bd"/>
</dbReference>
<evidence type="ECO:0000256" key="2">
    <source>
        <dbReference type="ARBA" id="ARBA00009437"/>
    </source>
</evidence>
<dbReference type="Gene3D" id="1.10.10.10">
    <property type="entry name" value="Winged helix-like DNA-binding domain superfamily/Winged helix DNA-binding domain"/>
    <property type="match status" value="1"/>
</dbReference>
<dbReference type="GO" id="GO:0003700">
    <property type="term" value="F:DNA-binding transcription factor activity"/>
    <property type="evidence" value="ECO:0007669"/>
    <property type="project" value="InterPro"/>
</dbReference>
<dbReference type="SUPFAM" id="SSF53850">
    <property type="entry name" value="Periplasmic binding protein-like II"/>
    <property type="match status" value="1"/>
</dbReference>
<dbReference type="Pfam" id="PF00126">
    <property type="entry name" value="HTH_1"/>
    <property type="match status" value="1"/>
</dbReference>
<name>A0A1H5FMP4_9BRAD</name>
<dbReference type="GO" id="GO:0003677">
    <property type="term" value="F:DNA binding"/>
    <property type="evidence" value="ECO:0007669"/>
    <property type="project" value="UniProtKB-KW"/>
</dbReference>
<keyword evidence="4" id="KW-0238">DNA-binding</keyword>
<sequence>MPQTKWTDRIGRRVKLRDLHIALAVAEAGSMTRAAEELAVSYPVVSKTVSDLEHTLGVKLFDRSVSGVEPTHYGRVLLESGVAVFDEMRKGLQQIESIKQPDAGELRIGSSIVTDAGLLPAIIEQFSQELPRATLHVLHVLHENIAVQQYHNLRHRKAELVFGRLPATMTEPDLVAEPLFDEPNVIVAGSDSRWARRRNLTLADLIGEPWVLAEPGSLARSLHEEAFRGSGLEVPSAKVLTVSLHLHLRLIETGRWLGLIPASVMRFGDKRMHLKVLPIKVPSPPAPVGLITVKRRTLTPLAQRFIECTRKVVSSETARASTRRR</sequence>
<dbReference type="RefSeq" id="WP_074826948.1">
    <property type="nucleotide sequence ID" value="NZ_FNTI01000001.1"/>
</dbReference>
<dbReference type="EMBL" id="FNTI01000001">
    <property type="protein sequence ID" value="SEE04631.1"/>
    <property type="molecule type" value="Genomic_DNA"/>
</dbReference>
<dbReference type="GO" id="GO:0005829">
    <property type="term" value="C:cytosol"/>
    <property type="evidence" value="ECO:0007669"/>
    <property type="project" value="TreeGrafter"/>
</dbReference>
<dbReference type="PANTHER" id="PTHR30419:SF8">
    <property type="entry name" value="NITROGEN ASSIMILATION TRANSCRIPTIONAL ACTIVATOR-RELATED"/>
    <property type="match status" value="1"/>
</dbReference>
<keyword evidence="3" id="KW-0805">Transcription regulation</keyword>
<organism evidence="7 8">
    <name type="scientific">Bradyrhizobium lablabi</name>
    <dbReference type="NCBI Taxonomy" id="722472"/>
    <lineage>
        <taxon>Bacteria</taxon>
        <taxon>Pseudomonadati</taxon>
        <taxon>Pseudomonadota</taxon>
        <taxon>Alphaproteobacteria</taxon>
        <taxon>Hyphomicrobiales</taxon>
        <taxon>Nitrobacteraceae</taxon>
        <taxon>Bradyrhizobium</taxon>
    </lineage>
</organism>
<reference evidence="7 8" key="1">
    <citation type="submission" date="2016-10" db="EMBL/GenBank/DDBJ databases">
        <authorList>
            <person name="de Groot N.N."/>
        </authorList>
    </citation>
    <scope>NUCLEOTIDE SEQUENCE [LARGE SCALE GENOMIC DNA]</scope>
    <source>
        <strain evidence="7 8">GAS522</strain>
    </source>
</reference>
<evidence type="ECO:0000256" key="5">
    <source>
        <dbReference type="ARBA" id="ARBA00023163"/>
    </source>
</evidence>
<dbReference type="Gene3D" id="3.40.190.10">
    <property type="entry name" value="Periplasmic binding protein-like II"/>
    <property type="match status" value="2"/>
</dbReference>
<dbReference type="InterPro" id="IPR036388">
    <property type="entry name" value="WH-like_DNA-bd_sf"/>
</dbReference>
<dbReference type="Pfam" id="PF03466">
    <property type="entry name" value="LysR_substrate"/>
    <property type="match status" value="1"/>
</dbReference>
<evidence type="ECO:0000256" key="1">
    <source>
        <dbReference type="ARBA" id="ARBA00003502"/>
    </source>
</evidence>
<dbReference type="InterPro" id="IPR050950">
    <property type="entry name" value="HTH-type_LysR_regulators"/>
</dbReference>
<dbReference type="CDD" id="cd05466">
    <property type="entry name" value="PBP2_LTTR_substrate"/>
    <property type="match status" value="1"/>
</dbReference>
<accession>A0A1H5FMP4</accession>
<dbReference type="InterPro" id="IPR000847">
    <property type="entry name" value="LysR_HTH_N"/>
</dbReference>
<evidence type="ECO:0000256" key="3">
    <source>
        <dbReference type="ARBA" id="ARBA00023015"/>
    </source>
</evidence>
<keyword evidence="5" id="KW-0804">Transcription</keyword>
<dbReference type="Proteomes" id="UP000183208">
    <property type="component" value="Unassembled WGS sequence"/>
</dbReference>
<evidence type="ECO:0000259" key="6">
    <source>
        <dbReference type="PROSITE" id="PS50931"/>
    </source>
</evidence>
<protein>
    <submittedName>
        <fullName evidence="7">Transcriptional regulator, LysR family</fullName>
    </submittedName>
</protein>
<gene>
    <name evidence="7" type="ORF">SAMN05444171_6077</name>
</gene>
<evidence type="ECO:0000256" key="4">
    <source>
        <dbReference type="ARBA" id="ARBA00023125"/>
    </source>
</evidence>
<proteinExistence type="inferred from homology"/>
<dbReference type="AlphaFoldDB" id="A0A1H5FMP4"/>
<evidence type="ECO:0000313" key="8">
    <source>
        <dbReference type="Proteomes" id="UP000183208"/>
    </source>
</evidence>
<dbReference type="PANTHER" id="PTHR30419">
    <property type="entry name" value="HTH-TYPE TRANSCRIPTIONAL REGULATOR YBHD"/>
    <property type="match status" value="1"/>
</dbReference>